<protein>
    <submittedName>
        <fullName evidence="1">Uncharacterized protein</fullName>
    </submittedName>
</protein>
<name>A0A1L9SJW1_9EURO</name>
<proteinExistence type="predicted"/>
<dbReference type="Proteomes" id="UP000184188">
    <property type="component" value="Unassembled WGS sequence"/>
</dbReference>
<dbReference type="AlphaFoldDB" id="A0A1L9SJW1"/>
<organism evidence="1 2">
    <name type="scientific">Penicilliopsis zonata CBS 506.65</name>
    <dbReference type="NCBI Taxonomy" id="1073090"/>
    <lineage>
        <taxon>Eukaryota</taxon>
        <taxon>Fungi</taxon>
        <taxon>Dikarya</taxon>
        <taxon>Ascomycota</taxon>
        <taxon>Pezizomycotina</taxon>
        <taxon>Eurotiomycetes</taxon>
        <taxon>Eurotiomycetidae</taxon>
        <taxon>Eurotiales</taxon>
        <taxon>Aspergillaceae</taxon>
        <taxon>Penicilliopsis</taxon>
    </lineage>
</organism>
<sequence length="681" mass="75019">MSSASPQADIGSLSLASLGAFSTILTALSADDVQPIAMIQLQNLGAAFPLSGPVTVTAPDYLQRFQSTRIERLGIAVGWRKGDSASLMAQSTGGQAIALLSVCLSDLFNKSVGDIFFALSKALLPQSGCISSPRLLQRAAQVLADKLAVIGFGNIIAKQVCRIHEVYKHLKNRTPRYLLGDISADWMGEVLVLISHALREDNGLVRIRGCDGMGYVMAIMVTLFADDTLVTIEGFVVHKGSRSSSVLVEIVESMADDSIEVHKMRHVDSMYDLFHDSSAVSATPSLFIPNFAWKELIPSLLAIGYMWCGLASSPEVLRAIGVCALSAVDQTDIITSSKQGEVQLPVTELLGEQYHTLMHQRCEVLVGLSLPQTWPSYSVALSQLDNLIKQRLEDSGHDFDDITSVMESGKLLKIIWLMFVMLFVNAHPNTTWKYAYSQNEMDRPRDWGDAVTSRFEIEPHSIWTRLHPRWERRTVASSDRKATLVPSPCFTLWENENICQYRGLELLDGPLMYNGRYHDSLTDENDFQGVNNMFLPHPLHPSGPIVPCADGVHSDLSLLVSERSDGLSLRAIATRAGKRYDVGFAGCLTNLFEVLKAKPCAHPRNTPLKREYESEVIIRNMGDKVAFNTRGDRIAISQTAGNPVAQFLCLAGEPALLCYKCCLNCAYEQARTKNVDHILVG</sequence>
<dbReference type="OrthoDB" id="5421021at2759"/>
<dbReference type="VEuPathDB" id="FungiDB:ASPZODRAFT_132361"/>
<gene>
    <name evidence="1" type="ORF">ASPZODRAFT_132361</name>
</gene>
<accession>A0A1L9SJW1</accession>
<evidence type="ECO:0000313" key="1">
    <source>
        <dbReference type="EMBL" id="OJJ47376.1"/>
    </source>
</evidence>
<reference evidence="2" key="1">
    <citation type="journal article" date="2017" name="Genome Biol.">
        <title>Comparative genomics reveals high biological diversity and specific adaptations in the industrially and medically important fungal genus Aspergillus.</title>
        <authorList>
            <person name="de Vries R.P."/>
            <person name="Riley R."/>
            <person name="Wiebenga A."/>
            <person name="Aguilar-Osorio G."/>
            <person name="Amillis S."/>
            <person name="Uchima C.A."/>
            <person name="Anderluh G."/>
            <person name="Asadollahi M."/>
            <person name="Askin M."/>
            <person name="Barry K."/>
            <person name="Battaglia E."/>
            <person name="Bayram O."/>
            <person name="Benocci T."/>
            <person name="Braus-Stromeyer S.A."/>
            <person name="Caldana C."/>
            <person name="Canovas D."/>
            <person name="Cerqueira G.C."/>
            <person name="Chen F."/>
            <person name="Chen W."/>
            <person name="Choi C."/>
            <person name="Clum A."/>
            <person name="Dos Santos R.A."/>
            <person name="Damasio A.R."/>
            <person name="Diallinas G."/>
            <person name="Emri T."/>
            <person name="Fekete E."/>
            <person name="Flipphi M."/>
            <person name="Freyberg S."/>
            <person name="Gallo A."/>
            <person name="Gournas C."/>
            <person name="Habgood R."/>
            <person name="Hainaut M."/>
            <person name="Harispe M.L."/>
            <person name="Henrissat B."/>
            <person name="Hilden K.S."/>
            <person name="Hope R."/>
            <person name="Hossain A."/>
            <person name="Karabika E."/>
            <person name="Karaffa L."/>
            <person name="Karanyi Z."/>
            <person name="Krasevec N."/>
            <person name="Kuo A."/>
            <person name="Kusch H."/>
            <person name="LaButti K."/>
            <person name="Lagendijk E.L."/>
            <person name="Lapidus A."/>
            <person name="Levasseur A."/>
            <person name="Lindquist E."/>
            <person name="Lipzen A."/>
            <person name="Logrieco A.F."/>
            <person name="MacCabe A."/>
            <person name="Maekelae M.R."/>
            <person name="Malavazi I."/>
            <person name="Melin P."/>
            <person name="Meyer V."/>
            <person name="Mielnichuk N."/>
            <person name="Miskei M."/>
            <person name="Molnar A.P."/>
            <person name="Mule G."/>
            <person name="Ngan C.Y."/>
            <person name="Orejas M."/>
            <person name="Orosz E."/>
            <person name="Ouedraogo J.P."/>
            <person name="Overkamp K.M."/>
            <person name="Park H.-S."/>
            <person name="Perrone G."/>
            <person name="Piumi F."/>
            <person name="Punt P.J."/>
            <person name="Ram A.F."/>
            <person name="Ramon A."/>
            <person name="Rauscher S."/>
            <person name="Record E."/>
            <person name="Riano-Pachon D.M."/>
            <person name="Robert V."/>
            <person name="Roehrig J."/>
            <person name="Ruller R."/>
            <person name="Salamov A."/>
            <person name="Salih N.S."/>
            <person name="Samson R.A."/>
            <person name="Sandor E."/>
            <person name="Sanguinetti M."/>
            <person name="Schuetze T."/>
            <person name="Sepcic K."/>
            <person name="Shelest E."/>
            <person name="Sherlock G."/>
            <person name="Sophianopoulou V."/>
            <person name="Squina F.M."/>
            <person name="Sun H."/>
            <person name="Susca A."/>
            <person name="Todd R.B."/>
            <person name="Tsang A."/>
            <person name="Unkles S.E."/>
            <person name="van de Wiele N."/>
            <person name="van Rossen-Uffink D."/>
            <person name="Oliveira J.V."/>
            <person name="Vesth T.C."/>
            <person name="Visser J."/>
            <person name="Yu J.-H."/>
            <person name="Zhou M."/>
            <person name="Andersen M.R."/>
            <person name="Archer D.B."/>
            <person name="Baker S.E."/>
            <person name="Benoit I."/>
            <person name="Brakhage A.A."/>
            <person name="Braus G.H."/>
            <person name="Fischer R."/>
            <person name="Frisvad J.C."/>
            <person name="Goldman G.H."/>
            <person name="Houbraken J."/>
            <person name="Oakley B."/>
            <person name="Pocsi I."/>
            <person name="Scazzocchio C."/>
            <person name="Seiboth B."/>
            <person name="vanKuyk P.A."/>
            <person name="Wortman J."/>
            <person name="Dyer P.S."/>
            <person name="Grigoriev I.V."/>
        </authorList>
    </citation>
    <scope>NUCLEOTIDE SEQUENCE [LARGE SCALE GENOMIC DNA]</scope>
    <source>
        <strain evidence="2">CBS 506.65</strain>
    </source>
</reference>
<dbReference type="EMBL" id="KV878341">
    <property type="protein sequence ID" value="OJJ47376.1"/>
    <property type="molecule type" value="Genomic_DNA"/>
</dbReference>
<keyword evidence="2" id="KW-1185">Reference proteome</keyword>
<dbReference type="RefSeq" id="XP_022581886.1">
    <property type="nucleotide sequence ID" value="XM_022722998.1"/>
</dbReference>
<evidence type="ECO:0000313" key="2">
    <source>
        <dbReference type="Proteomes" id="UP000184188"/>
    </source>
</evidence>
<dbReference type="GeneID" id="34609463"/>